<evidence type="ECO:0000313" key="9">
    <source>
        <dbReference type="EMBL" id="ALS58460.1"/>
    </source>
</evidence>
<reference evidence="10" key="1">
    <citation type="submission" date="2015-12" db="EMBL/GenBank/DDBJ databases">
        <title>Complete genome sequence of Pandoraea norimbergensis DSM 11628.</title>
        <authorList>
            <person name="Ee R."/>
            <person name="Lim Y.-L."/>
            <person name="Yong D."/>
            <person name="Yin W.-F."/>
            <person name="Chan K.-G."/>
        </authorList>
    </citation>
    <scope>NUCLEOTIDE SEQUENCE [LARGE SCALE GENOMIC DNA]</scope>
    <source>
        <strain evidence="10">DSM 11628</strain>
    </source>
</reference>
<dbReference type="Pfam" id="PF07660">
    <property type="entry name" value="STN"/>
    <property type="match status" value="1"/>
</dbReference>
<evidence type="ECO:0000259" key="8">
    <source>
        <dbReference type="SMART" id="SM00965"/>
    </source>
</evidence>
<protein>
    <recommendedName>
        <fullName evidence="8">Secretin/TonB short N-terminal domain-containing protein</fullName>
    </recommendedName>
</protein>
<dbReference type="Gene3D" id="3.30.1150.10">
    <property type="match status" value="1"/>
</dbReference>
<feature type="domain" description="Secretin/TonB short N-terminal" evidence="8">
    <location>
        <begin position="113"/>
        <end position="167"/>
    </location>
</feature>
<gene>
    <name evidence="9" type="ORF">AT302_00375</name>
</gene>
<proteinExistence type="predicted"/>
<evidence type="ECO:0000256" key="5">
    <source>
        <dbReference type="ARBA" id="ARBA00023136"/>
    </source>
</evidence>
<organism evidence="9 10">
    <name type="scientific">Pandoraea norimbergensis</name>
    <dbReference type="NCBI Taxonomy" id="93219"/>
    <lineage>
        <taxon>Bacteria</taxon>
        <taxon>Pseudomonadati</taxon>
        <taxon>Pseudomonadota</taxon>
        <taxon>Betaproteobacteria</taxon>
        <taxon>Burkholderiales</taxon>
        <taxon>Burkholderiaceae</taxon>
        <taxon>Pandoraea</taxon>
    </lineage>
</organism>
<dbReference type="SUPFAM" id="SSF74653">
    <property type="entry name" value="TolA/TonB C-terminal domain"/>
    <property type="match status" value="1"/>
</dbReference>
<accession>A0ABM5WE61</accession>
<keyword evidence="10" id="KW-1185">Reference proteome</keyword>
<dbReference type="InterPro" id="IPR011662">
    <property type="entry name" value="Secretin/TonB_short_N"/>
</dbReference>
<name>A0ABM5WE61_9BURK</name>
<evidence type="ECO:0000313" key="10">
    <source>
        <dbReference type="Proteomes" id="UP000060277"/>
    </source>
</evidence>
<dbReference type="Gene3D" id="3.55.50.30">
    <property type="match status" value="1"/>
</dbReference>
<sequence>MDACRPVRTEAGDRRRDAPLVRKPGACILRLYLLGLSRYGALLLVLSAGTFPARGAPADTVTGKDSERGQPTVPVRPAQQTPGADAEPTSFFFDIPAQPLADALQRYAMISGRPALFSSAQVAGLTSSPVRGDFPADTALERLLAGTGLAIQHARSGPAEAFVLKALPAEALPAGDDTPANAYAGRVQAGVWAALCANALTRPGQYRTLLRFEIDATGVLRQARLLTSTGERARDAAVLRVLASVRVDGAPPHDLAQPLTMVLLPRDPYHADASPVCRSPGKEGHS</sequence>
<keyword evidence="4" id="KW-1133">Transmembrane helix</keyword>
<keyword evidence="3" id="KW-0812">Transmembrane</keyword>
<keyword evidence="6" id="KW-0998">Cell outer membrane</keyword>
<evidence type="ECO:0000256" key="3">
    <source>
        <dbReference type="ARBA" id="ARBA00022692"/>
    </source>
</evidence>
<dbReference type="EMBL" id="CP013480">
    <property type="protein sequence ID" value="ALS58460.1"/>
    <property type="molecule type" value="Genomic_DNA"/>
</dbReference>
<evidence type="ECO:0000256" key="2">
    <source>
        <dbReference type="ARBA" id="ARBA00022448"/>
    </source>
</evidence>
<comment type="subcellular location">
    <subcellularLocation>
        <location evidence="1">Membrane</location>
        <topology evidence="1">Single-pass membrane protein</topology>
    </subcellularLocation>
</comment>
<dbReference type="Proteomes" id="UP000060277">
    <property type="component" value="Chromosome"/>
</dbReference>
<keyword evidence="2" id="KW-0813">Transport</keyword>
<evidence type="ECO:0000256" key="1">
    <source>
        <dbReference type="ARBA" id="ARBA00004167"/>
    </source>
</evidence>
<dbReference type="NCBIfam" id="TIGR01352">
    <property type="entry name" value="tonB_Cterm"/>
    <property type="match status" value="1"/>
</dbReference>
<feature type="region of interest" description="Disordered" evidence="7">
    <location>
        <begin position="55"/>
        <end position="89"/>
    </location>
</feature>
<dbReference type="SMART" id="SM00965">
    <property type="entry name" value="STN"/>
    <property type="match status" value="1"/>
</dbReference>
<evidence type="ECO:0000256" key="7">
    <source>
        <dbReference type="SAM" id="MobiDB-lite"/>
    </source>
</evidence>
<evidence type="ECO:0000256" key="4">
    <source>
        <dbReference type="ARBA" id="ARBA00022989"/>
    </source>
</evidence>
<evidence type="ECO:0000256" key="6">
    <source>
        <dbReference type="ARBA" id="ARBA00023237"/>
    </source>
</evidence>
<keyword evidence="5" id="KW-0472">Membrane</keyword>
<dbReference type="InterPro" id="IPR006260">
    <property type="entry name" value="TonB/TolA_C"/>
</dbReference>